<dbReference type="PROSITE" id="PS51503">
    <property type="entry name" value="HIG1"/>
    <property type="match status" value="1"/>
</dbReference>
<organism evidence="8 9">
    <name type="scientific">Cyclotella cryptica</name>
    <dbReference type="NCBI Taxonomy" id="29204"/>
    <lineage>
        <taxon>Eukaryota</taxon>
        <taxon>Sar</taxon>
        <taxon>Stramenopiles</taxon>
        <taxon>Ochrophyta</taxon>
        <taxon>Bacillariophyta</taxon>
        <taxon>Coscinodiscophyceae</taxon>
        <taxon>Thalassiosirophycidae</taxon>
        <taxon>Stephanodiscales</taxon>
        <taxon>Stephanodiscaceae</taxon>
        <taxon>Cyclotella</taxon>
    </lineage>
</organism>
<dbReference type="PANTHER" id="PTHR12297">
    <property type="entry name" value="HYPOXIA-INDUCBILE GENE 1 HIG1 -RELATED"/>
    <property type="match status" value="1"/>
</dbReference>
<feature type="region of interest" description="Disordered" evidence="5">
    <location>
        <begin position="1"/>
        <end position="33"/>
    </location>
</feature>
<evidence type="ECO:0000256" key="4">
    <source>
        <dbReference type="ARBA" id="ARBA00023136"/>
    </source>
</evidence>
<evidence type="ECO:0000256" key="1">
    <source>
        <dbReference type="ARBA" id="ARBA00004325"/>
    </source>
</evidence>
<dbReference type="EMBL" id="JABMIG020000473">
    <property type="protein sequence ID" value="KAL3776789.1"/>
    <property type="molecule type" value="Genomic_DNA"/>
</dbReference>
<comment type="subcellular location">
    <subcellularLocation>
        <location evidence="1">Mitochondrion membrane</location>
    </subcellularLocation>
</comment>
<feature type="domain" description="HIG1" evidence="7">
    <location>
        <begin position="25"/>
        <end position="116"/>
    </location>
</feature>
<dbReference type="InterPro" id="IPR007667">
    <property type="entry name" value="Hypoxia_induced_domain"/>
</dbReference>
<dbReference type="Gene3D" id="6.10.140.1320">
    <property type="match status" value="1"/>
</dbReference>
<sequence>MHVPGATVNPSSVNPNSSAPSVPKVPVGKPMPQLMRPETFEEKLYRKFKAEPLVPIGCLTTAYFLASGIRSFYNRDPVKSQTMMRLRVGSQFATIMIFVGYAGWNAFTLDFAPGMAVPSEQLPMKSKADNRADEK</sequence>
<evidence type="ECO:0000259" key="7">
    <source>
        <dbReference type="PROSITE" id="PS51503"/>
    </source>
</evidence>
<reference evidence="8 9" key="1">
    <citation type="journal article" date="2020" name="G3 (Bethesda)">
        <title>Improved Reference Genome for Cyclotella cryptica CCMP332, a Model for Cell Wall Morphogenesis, Salinity Adaptation, and Lipid Production in Diatoms (Bacillariophyta).</title>
        <authorList>
            <person name="Roberts W.R."/>
            <person name="Downey K.M."/>
            <person name="Ruck E.C."/>
            <person name="Traller J.C."/>
            <person name="Alverson A.J."/>
        </authorList>
    </citation>
    <scope>NUCLEOTIDE SEQUENCE [LARGE SCALE GENOMIC DNA]</scope>
    <source>
        <strain evidence="8 9">CCMP332</strain>
    </source>
</reference>
<dbReference type="Proteomes" id="UP001516023">
    <property type="component" value="Unassembled WGS sequence"/>
</dbReference>
<gene>
    <name evidence="8" type="ORF">HJC23_011918</name>
</gene>
<protein>
    <recommendedName>
        <fullName evidence="7">HIG1 domain-containing protein</fullName>
    </recommendedName>
</protein>
<evidence type="ECO:0000256" key="6">
    <source>
        <dbReference type="SAM" id="Phobius"/>
    </source>
</evidence>
<feature type="transmembrane region" description="Helical" evidence="6">
    <location>
        <begin position="53"/>
        <end position="73"/>
    </location>
</feature>
<keyword evidence="3 6" id="KW-1133">Transmembrane helix</keyword>
<feature type="compositionally biased region" description="Low complexity" evidence="5">
    <location>
        <begin position="8"/>
        <end position="27"/>
    </location>
</feature>
<evidence type="ECO:0000313" key="8">
    <source>
        <dbReference type="EMBL" id="KAL3776789.1"/>
    </source>
</evidence>
<keyword evidence="9" id="KW-1185">Reference proteome</keyword>
<dbReference type="AlphaFoldDB" id="A0ABD3NN75"/>
<dbReference type="PANTHER" id="PTHR12297:SF18">
    <property type="entry name" value="HIG1 DOMAIN FAMILY MEMBER 2A"/>
    <property type="match status" value="1"/>
</dbReference>
<evidence type="ECO:0000256" key="3">
    <source>
        <dbReference type="ARBA" id="ARBA00022989"/>
    </source>
</evidence>
<comment type="caution">
    <text evidence="8">The sequence shown here is derived from an EMBL/GenBank/DDBJ whole genome shotgun (WGS) entry which is preliminary data.</text>
</comment>
<dbReference type="Pfam" id="PF04588">
    <property type="entry name" value="HIG_1_N"/>
    <property type="match status" value="1"/>
</dbReference>
<dbReference type="InterPro" id="IPR050355">
    <property type="entry name" value="RCF1"/>
</dbReference>
<evidence type="ECO:0000313" key="9">
    <source>
        <dbReference type="Proteomes" id="UP001516023"/>
    </source>
</evidence>
<keyword evidence="4 6" id="KW-0472">Membrane</keyword>
<name>A0ABD3NN75_9STRA</name>
<keyword evidence="2 6" id="KW-0812">Transmembrane</keyword>
<evidence type="ECO:0000256" key="5">
    <source>
        <dbReference type="SAM" id="MobiDB-lite"/>
    </source>
</evidence>
<dbReference type="GO" id="GO:0031966">
    <property type="term" value="C:mitochondrial membrane"/>
    <property type="evidence" value="ECO:0007669"/>
    <property type="project" value="UniProtKB-SubCell"/>
</dbReference>
<feature type="transmembrane region" description="Helical" evidence="6">
    <location>
        <begin position="85"/>
        <end position="104"/>
    </location>
</feature>
<evidence type="ECO:0000256" key="2">
    <source>
        <dbReference type="ARBA" id="ARBA00022692"/>
    </source>
</evidence>
<accession>A0ABD3NN75</accession>
<proteinExistence type="predicted"/>